<accession>C5KWS3</accession>
<dbReference type="GeneID" id="9056452"/>
<name>C5KWS3_PERM5</name>
<dbReference type="Proteomes" id="UP000007800">
    <property type="component" value="Unassembled WGS sequence"/>
</dbReference>
<dbReference type="InParanoid" id="C5KWS3"/>
<evidence type="ECO:0000313" key="1">
    <source>
        <dbReference type="EMBL" id="EER11070.1"/>
    </source>
</evidence>
<dbReference type="RefSeq" id="XP_002779275.1">
    <property type="nucleotide sequence ID" value="XM_002779229.1"/>
</dbReference>
<reference evidence="1 2" key="1">
    <citation type="submission" date="2008-07" db="EMBL/GenBank/DDBJ databases">
        <authorList>
            <person name="El-Sayed N."/>
            <person name="Caler E."/>
            <person name="Inman J."/>
            <person name="Amedeo P."/>
            <person name="Hass B."/>
            <person name="Wortman J."/>
        </authorList>
    </citation>
    <scope>NUCLEOTIDE SEQUENCE [LARGE SCALE GENOMIC DNA]</scope>
    <source>
        <strain evidence="2">ATCC 50983 / TXsc</strain>
    </source>
</reference>
<dbReference type="AlphaFoldDB" id="C5KWS3"/>
<protein>
    <submittedName>
        <fullName evidence="1">Uncharacterized protein</fullName>
    </submittedName>
</protein>
<gene>
    <name evidence="1" type="ORF">Pmar_PMAR025279</name>
</gene>
<organism evidence="2">
    <name type="scientific">Perkinsus marinus (strain ATCC 50983 / TXsc)</name>
    <dbReference type="NCBI Taxonomy" id="423536"/>
    <lineage>
        <taxon>Eukaryota</taxon>
        <taxon>Sar</taxon>
        <taxon>Alveolata</taxon>
        <taxon>Perkinsozoa</taxon>
        <taxon>Perkinsea</taxon>
        <taxon>Perkinsida</taxon>
        <taxon>Perkinsidae</taxon>
        <taxon>Perkinsus</taxon>
    </lineage>
</organism>
<sequence>ASDVDVTRGLPAPPTLPTDFDQYTALLSLISKSNSTGGSARGADPGCLPPDIAFQEELRRQLRSTIQNNLVKEARRRAVDLERELGPSILGLGPRPEYNLIVQAMNAGMAAASVASFEAVLASTKTASASATMDLYKRLLAEERIGAEQEFIQSGDVPPAPPPSLTPSVEMMMGTDTAVAVTMAVPGVTSANVGGSSSSSSLNYHSGNTSPDYLTNVHHANGRVGRGEGGETGGSTCSKSFCYL</sequence>
<dbReference type="EMBL" id="GG677042">
    <property type="protein sequence ID" value="EER11070.1"/>
    <property type="molecule type" value="Genomic_DNA"/>
</dbReference>
<keyword evidence="2" id="KW-1185">Reference proteome</keyword>
<evidence type="ECO:0000313" key="2">
    <source>
        <dbReference type="Proteomes" id="UP000007800"/>
    </source>
</evidence>
<dbReference type="OMA" id="MMMATDT"/>
<proteinExistence type="predicted"/>
<feature type="non-terminal residue" evidence="1">
    <location>
        <position position="1"/>
    </location>
</feature>